<name>A0A7J0E1F3_9ERIC</name>
<organism evidence="1 2">
    <name type="scientific">Actinidia rufa</name>
    <dbReference type="NCBI Taxonomy" id="165716"/>
    <lineage>
        <taxon>Eukaryota</taxon>
        <taxon>Viridiplantae</taxon>
        <taxon>Streptophyta</taxon>
        <taxon>Embryophyta</taxon>
        <taxon>Tracheophyta</taxon>
        <taxon>Spermatophyta</taxon>
        <taxon>Magnoliopsida</taxon>
        <taxon>eudicotyledons</taxon>
        <taxon>Gunneridae</taxon>
        <taxon>Pentapetalae</taxon>
        <taxon>asterids</taxon>
        <taxon>Ericales</taxon>
        <taxon>Actinidiaceae</taxon>
        <taxon>Actinidia</taxon>
    </lineage>
</organism>
<gene>
    <name evidence="1" type="ORF">Acr_00g0099840</name>
</gene>
<reference evidence="2" key="1">
    <citation type="submission" date="2019-07" db="EMBL/GenBank/DDBJ databases">
        <title>De Novo Assembly of kiwifruit Actinidia rufa.</title>
        <authorList>
            <person name="Sugita-Konishi S."/>
            <person name="Sato K."/>
            <person name="Mori E."/>
            <person name="Abe Y."/>
            <person name="Kisaki G."/>
            <person name="Hamano K."/>
            <person name="Suezawa K."/>
            <person name="Otani M."/>
            <person name="Fukuda T."/>
            <person name="Manabe T."/>
            <person name="Gomi K."/>
            <person name="Tabuchi M."/>
            <person name="Akimitsu K."/>
            <person name="Kataoka I."/>
        </authorList>
    </citation>
    <scope>NUCLEOTIDE SEQUENCE [LARGE SCALE GENOMIC DNA]</scope>
    <source>
        <strain evidence="2">cv. Fuchu</strain>
    </source>
</reference>
<accession>A0A7J0E1F3</accession>
<keyword evidence="2" id="KW-1185">Reference proteome</keyword>
<dbReference type="AlphaFoldDB" id="A0A7J0E1F3"/>
<dbReference type="Proteomes" id="UP000585474">
    <property type="component" value="Unassembled WGS sequence"/>
</dbReference>
<sequence length="286" mass="31817">MALNWAHLLIHDDEVLAQFHVDHRILDDDVYLGGNEEEGNEDAEVEDGEEVNQVPVIAPSAQILGAKQIVVQSSNSKAAADLILPIVEKRKGKQPTEGTSYQKRGKAVGSSYGSPKLWALTFTIVELGKQLFQQNVSTSTRLNNYTADLKGANQKIHGLEKDLKQTSWRSLLGRKTKLNKKWLISKKWHVVKCIGRWLISLRELRIPVDHPTWVALALSVELPDPSATYPPILLPDFNEKDYVTLLAEREDVNAIVAQGNKLSRVEGVVAKGADGIENEGENLFEE</sequence>
<evidence type="ECO:0000313" key="1">
    <source>
        <dbReference type="EMBL" id="GFS46046.1"/>
    </source>
</evidence>
<comment type="caution">
    <text evidence="1">The sequence shown here is derived from an EMBL/GenBank/DDBJ whole genome shotgun (WGS) entry which is preliminary data.</text>
</comment>
<protein>
    <submittedName>
        <fullName evidence="1">Uncharacterized protein</fullName>
    </submittedName>
</protein>
<dbReference type="EMBL" id="BJWL01000459">
    <property type="protein sequence ID" value="GFS46046.1"/>
    <property type="molecule type" value="Genomic_DNA"/>
</dbReference>
<proteinExistence type="predicted"/>
<evidence type="ECO:0000313" key="2">
    <source>
        <dbReference type="Proteomes" id="UP000585474"/>
    </source>
</evidence>